<feature type="compositionally biased region" description="Polar residues" evidence="5">
    <location>
        <begin position="13"/>
        <end position="29"/>
    </location>
</feature>
<feature type="region of interest" description="Disordered" evidence="5">
    <location>
        <begin position="531"/>
        <end position="562"/>
    </location>
</feature>
<feature type="region of interest" description="Disordered" evidence="5">
    <location>
        <begin position="320"/>
        <end position="408"/>
    </location>
</feature>
<evidence type="ECO:0000313" key="7">
    <source>
        <dbReference type="EMBL" id="ROW13521.1"/>
    </source>
</evidence>
<dbReference type="PANTHER" id="PTHR13430:SF4">
    <property type="entry name" value="AUTOPHAGY-RELATED PROTEIN 13"/>
    <property type="match status" value="1"/>
</dbReference>
<dbReference type="PANTHER" id="PTHR13430">
    <property type="match status" value="1"/>
</dbReference>
<proteinExistence type="inferred from homology"/>
<dbReference type="InParanoid" id="A0A423XC53"/>
<feature type="compositionally biased region" description="Basic and acidic residues" evidence="5">
    <location>
        <begin position="719"/>
        <end position="728"/>
    </location>
</feature>
<evidence type="ECO:0000313" key="8">
    <source>
        <dbReference type="Proteomes" id="UP000285146"/>
    </source>
</evidence>
<dbReference type="InterPro" id="IPR040182">
    <property type="entry name" value="ATG13"/>
</dbReference>
<dbReference type="GO" id="GO:1990316">
    <property type="term" value="C:Atg1/ULK1 kinase complex"/>
    <property type="evidence" value="ECO:0007669"/>
    <property type="project" value="InterPro"/>
</dbReference>
<dbReference type="AlphaFoldDB" id="A0A423XC53"/>
<dbReference type="GO" id="GO:0000407">
    <property type="term" value="C:phagophore assembly site"/>
    <property type="evidence" value="ECO:0007669"/>
    <property type="project" value="TreeGrafter"/>
</dbReference>
<evidence type="ECO:0000256" key="1">
    <source>
        <dbReference type="ARBA" id="ARBA00005246"/>
    </source>
</evidence>
<reference evidence="7 8" key="1">
    <citation type="submission" date="2015-09" db="EMBL/GenBank/DDBJ databases">
        <title>Host preference determinants of Valsa canker pathogens revealed by comparative genomics.</title>
        <authorList>
            <person name="Yin Z."/>
            <person name="Huang L."/>
        </authorList>
    </citation>
    <scope>NUCLEOTIDE SEQUENCE [LARGE SCALE GENOMIC DNA]</scope>
    <source>
        <strain evidence="7 8">SXYLt</strain>
    </source>
</reference>
<name>A0A423XC53_9PEZI</name>
<sequence length="751" mass="80789">MHQHPRHPPRVSSPASSPQTNPTRSNNPREGSGAHIRVPPDSPRRGAASSAGSGELESRGPSRESIKKLDQILQNLYVKAAVVVAQSRIRTTPLGPSKVNKWFSLDTDEIEEFRNEFRTWKTCSAFEDRFPPMVIETYLDASQLSPSQCLVVVDDNGKRWDVLEALNSSETSDDSPTMRRRNTEVILERWRLELKPTTTNIVEDFGPILPTIYKKSIIFFRSLFVASRVIPAYKFSQQSMTKKPQPALEVKCRILTGETESSGYDALRQPLSDGRDVVTDYVLGDLEDGEFPPSPSPLSGQRPSGLSALAQARKRNSLTAGMPASLRGGPPPAEIPVSSSPRPSSGRISSSFSHRRGRPSFGGQSRGGDDDQTSSGRQSLSSSVAQPGSGLLAEASGQTSSGSLNADDDNISEFLKVLDSKKTLSSFEPGKKGESATKRTVAQLSKFQHMRDSNNALTESMASSMQLQRSSSSSSRHLTSVPGMVAPNSMSVSSSPGKPLSPHTPHTPAIPSRLSENSIIDYEAQAQAARRATRVAPQIGSTEEESVTEVPLSPEGTTAIDIPLPLSPRIMQSNRRSSSVAQQHRAMVEEDDVDLAFGGNRSISLGAEPTASTLFGMDHGESVEDSAGLQPAANIRISAEAGSPGSVGREKNSPSGLATSNTSSSPVRLRYRSTRGRPTPPQSSRGSFVGGSSGRYSTGRGDNDADDEPLVFDMQVSEMSRRSLEEGRGGGNVGSSSNDRYEPRGVSRRGW</sequence>
<evidence type="ECO:0000256" key="2">
    <source>
        <dbReference type="ARBA" id="ARBA00013801"/>
    </source>
</evidence>
<dbReference type="EMBL" id="LKEB01000019">
    <property type="protein sequence ID" value="ROW13521.1"/>
    <property type="molecule type" value="Genomic_DNA"/>
</dbReference>
<dbReference type="Gene3D" id="3.30.900.10">
    <property type="entry name" value="HORMA domain"/>
    <property type="match status" value="1"/>
</dbReference>
<evidence type="ECO:0000256" key="3">
    <source>
        <dbReference type="ARBA" id="ARBA00023006"/>
    </source>
</evidence>
<feature type="domain" description="Autophagy-related protein 13 N-terminal" evidence="6">
    <location>
        <begin position="74"/>
        <end position="285"/>
    </location>
</feature>
<gene>
    <name evidence="7" type="ORF">VPNG_04381</name>
</gene>
<comment type="similarity">
    <text evidence="1 4">Belongs to the ATG13 family. Fungi subfamily.</text>
</comment>
<dbReference type="GO" id="GO:0034727">
    <property type="term" value="P:piecemeal microautophagy of the nucleus"/>
    <property type="evidence" value="ECO:0007669"/>
    <property type="project" value="TreeGrafter"/>
</dbReference>
<dbReference type="STRING" id="1230097.A0A423XC53"/>
<organism evidence="7 8">
    <name type="scientific">Cytospora leucostoma</name>
    <dbReference type="NCBI Taxonomy" id="1230097"/>
    <lineage>
        <taxon>Eukaryota</taxon>
        <taxon>Fungi</taxon>
        <taxon>Dikarya</taxon>
        <taxon>Ascomycota</taxon>
        <taxon>Pezizomycotina</taxon>
        <taxon>Sordariomycetes</taxon>
        <taxon>Sordariomycetidae</taxon>
        <taxon>Diaporthales</taxon>
        <taxon>Cytosporaceae</taxon>
        <taxon>Cytospora</taxon>
    </lineage>
</organism>
<evidence type="ECO:0000256" key="4">
    <source>
        <dbReference type="RuleBase" id="RU361214"/>
    </source>
</evidence>
<accession>A0A423XC53</accession>
<dbReference type="Gene3D" id="6.10.140.1900">
    <property type="match status" value="1"/>
</dbReference>
<keyword evidence="8" id="KW-1185">Reference proteome</keyword>
<evidence type="ECO:0000256" key="5">
    <source>
        <dbReference type="SAM" id="MobiDB-lite"/>
    </source>
</evidence>
<keyword evidence="3 4" id="KW-0072">Autophagy</keyword>
<feature type="compositionally biased region" description="Low complexity" evidence="5">
    <location>
        <begin position="338"/>
        <end position="352"/>
    </location>
</feature>
<feature type="region of interest" description="Disordered" evidence="5">
    <location>
        <begin position="1"/>
        <end position="63"/>
    </location>
</feature>
<feature type="compositionally biased region" description="Low complexity" evidence="5">
    <location>
        <begin position="460"/>
        <end position="480"/>
    </location>
</feature>
<dbReference type="GO" id="GO:0005829">
    <property type="term" value="C:cytosol"/>
    <property type="evidence" value="ECO:0007669"/>
    <property type="project" value="TreeGrafter"/>
</dbReference>
<evidence type="ECO:0000259" key="6">
    <source>
        <dbReference type="Pfam" id="PF10033"/>
    </source>
</evidence>
<dbReference type="GO" id="GO:0034497">
    <property type="term" value="P:protein localization to phagophore assembly site"/>
    <property type="evidence" value="ECO:0007669"/>
    <property type="project" value="TreeGrafter"/>
</dbReference>
<feature type="compositionally biased region" description="Low complexity" evidence="5">
    <location>
        <begin position="374"/>
        <end position="383"/>
    </location>
</feature>
<feature type="region of interest" description="Disordered" evidence="5">
    <location>
        <begin position="285"/>
        <end position="306"/>
    </location>
</feature>
<dbReference type="Proteomes" id="UP000285146">
    <property type="component" value="Unassembled WGS sequence"/>
</dbReference>
<feature type="compositionally biased region" description="Polar residues" evidence="5">
    <location>
        <begin position="653"/>
        <end position="666"/>
    </location>
</feature>
<feature type="region of interest" description="Disordered" evidence="5">
    <location>
        <begin position="639"/>
        <end position="751"/>
    </location>
</feature>
<dbReference type="InterPro" id="IPR018731">
    <property type="entry name" value="Atg13_N"/>
</dbReference>
<dbReference type="GO" id="GO:0000423">
    <property type="term" value="P:mitophagy"/>
    <property type="evidence" value="ECO:0007669"/>
    <property type="project" value="TreeGrafter"/>
</dbReference>
<dbReference type="InterPro" id="IPR036570">
    <property type="entry name" value="HORMA_dom_sf"/>
</dbReference>
<feature type="region of interest" description="Disordered" evidence="5">
    <location>
        <begin position="459"/>
        <end position="514"/>
    </location>
</feature>
<dbReference type="OrthoDB" id="70161at2759"/>
<comment type="caution">
    <text evidence="7">The sequence shown here is derived from an EMBL/GenBank/DDBJ whole genome shotgun (WGS) entry which is preliminary data.</text>
</comment>
<protein>
    <recommendedName>
        <fullName evidence="2 4">Autophagy-related protein 13</fullName>
    </recommendedName>
</protein>
<dbReference type="Pfam" id="PF10033">
    <property type="entry name" value="ATG13"/>
    <property type="match status" value="1"/>
</dbReference>